<name>A0AAE9F3Q8_CAEBR</name>
<dbReference type="Proteomes" id="UP000829354">
    <property type="component" value="Chromosome V"/>
</dbReference>
<dbReference type="AlphaFoldDB" id="A0AAE9F3Q8"/>
<protein>
    <submittedName>
        <fullName evidence="1">Uncharacterized protein</fullName>
    </submittedName>
</protein>
<organism evidence="1 2">
    <name type="scientific">Caenorhabditis briggsae</name>
    <dbReference type="NCBI Taxonomy" id="6238"/>
    <lineage>
        <taxon>Eukaryota</taxon>
        <taxon>Metazoa</taxon>
        <taxon>Ecdysozoa</taxon>
        <taxon>Nematoda</taxon>
        <taxon>Chromadorea</taxon>
        <taxon>Rhabditida</taxon>
        <taxon>Rhabditina</taxon>
        <taxon>Rhabditomorpha</taxon>
        <taxon>Rhabditoidea</taxon>
        <taxon>Rhabditidae</taxon>
        <taxon>Peloderinae</taxon>
        <taxon>Caenorhabditis</taxon>
    </lineage>
</organism>
<gene>
    <name evidence="1" type="ORF">L5515_009530</name>
</gene>
<evidence type="ECO:0000313" key="2">
    <source>
        <dbReference type="Proteomes" id="UP000829354"/>
    </source>
</evidence>
<reference evidence="1 2" key="1">
    <citation type="submission" date="2022-04" db="EMBL/GenBank/DDBJ databases">
        <title>Chromosome-level reference genomes for two strains of Caenorhabditis briggsae: an improved platform for comparative genomics.</title>
        <authorList>
            <person name="Stevens L."/>
            <person name="Andersen E."/>
        </authorList>
    </citation>
    <scope>NUCLEOTIDE SEQUENCE [LARGE SCALE GENOMIC DNA]</scope>
    <source>
        <strain evidence="1">VX34</strain>
        <tissue evidence="1">Whole-organism</tissue>
    </source>
</reference>
<evidence type="ECO:0000313" key="1">
    <source>
        <dbReference type="EMBL" id="UMM37916.1"/>
    </source>
</evidence>
<sequence length="121" mass="14111">MGKMLRHHRKRKSTQKSAFAQTWWLNEEEYIAQLCAQARAVGLRWYWHLSLVGGVSWNVDIIQKPVEDKEFRKLFKAILMSSLAHFQVTMIPMKKAGVNPMKFGKKKCAATRCFVQLRADE</sequence>
<accession>A0AAE9F3Q8</accession>
<proteinExistence type="predicted"/>
<dbReference type="EMBL" id="CP092624">
    <property type="protein sequence ID" value="UMM37916.1"/>
    <property type="molecule type" value="Genomic_DNA"/>
</dbReference>
<keyword evidence="2" id="KW-1185">Reference proteome</keyword>